<dbReference type="EMBL" id="GHBR01000430">
    <property type="protein sequence ID" value="NDJ95995.1"/>
    <property type="molecule type" value="Transcribed_RNA"/>
</dbReference>
<sequence length="172" mass="19817">MSLNLKKYGIDLIDKWNKFIEINEDNSWILYGFEGQTFTLIHWGSGNNGIEELSEELSDSSMMYGAVCLRDPSSLSHKIIFIIWQGQSVPGYIRHKVKTFDEDIKKFFKGYNCDITARSYSDLSNGLVEHKPISENKSEIKVESREMNSNKNIESCQEKQTSKDIHIQTQPV</sequence>
<dbReference type="GO" id="GO:0030833">
    <property type="term" value="P:regulation of actin filament polymerization"/>
    <property type="evidence" value="ECO:0007669"/>
    <property type="project" value="TreeGrafter"/>
</dbReference>
<evidence type="ECO:0000256" key="1">
    <source>
        <dbReference type="SAM" id="MobiDB-lite"/>
    </source>
</evidence>
<accession>A0A6B2G114</accession>
<feature type="domain" description="ADF-H" evidence="2">
    <location>
        <begin position="2"/>
        <end position="133"/>
    </location>
</feature>
<dbReference type="SUPFAM" id="SSF55753">
    <property type="entry name" value="Actin depolymerizing proteins"/>
    <property type="match status" value="1"/>
</dbReference>
<dbReference type="InterPro" id="IPR002108">
    <property type="entry name" value="ADF-H"/>
</dbReference>
<dbReference type="InterPro" id="IPR029006">
    <property type="entry name" value="ADF-H/Gelsolin-like_dom_sf"/>
</dbReference>
<dbReference type="Pfam" id="PF00241">
    <property type="entry name" value="Cofilin_ADF"/>
    <property type="match status" value="1"/>
</dbReference>
<dbReference type="GO" id="GO:0051015">
    <property type="term" value="F:actin filament binding"/>
    <property type="evidence" value="ECO:0007669"/>
    <property type="project" value="TreeGrafter"/>
</dbReference>
<dbReference type="GO" id="GO:0005884">
    <property type="term" value="C:actin filament"/>
    <property type="evidence" value="ECO:0007669"/>
    <property type="project" value="TreeGrafter"/>
</dbReference>
<name>A0A6B2G114_MYXSQ</name>
<evidence type="ECO:0000259" key="2">
    <source>
        <dbReference type="PROSITE" id="PS51263"/>
    </source>
</evidence>
<feature type="compositionally biased region" description="Basic and acidic residues" evidence="1">
    <location>
        <begin position="156"/>
        <end position="166"/>
    </location>
</feature>
<dbReference type="GO" id="GO:0030427">
    <property type="term" value="C:site of polarized growth"/>
    <property type="evidence" value="ECO:0007669"/>
    <property type="project" value="TreeGrafter"/>
</dbReference>
<dbReference type="GO" id="GO:0030864">
    <property type="term" value="C:cortical actin cytoskeleton"/>
    <property type="evidence" value="ECO:0007669"/>
    <property type="project" value="TreeGrafter"/>
</dbReference>
<evidence type="ECO:0000313" key="3">
    <source>
        <dbReference type="EMBL" id="NDJ95995.1"/>
    </source>
</evidence>
<feature type="compositionally biased region" description="Basic and acidic residues" evidence="1">
    <location>
        <begin position="138"/>
        <end position="148"/>
    </location>
</feature>
<protein>
    <submittedName>
        <fullName evidence="3">Drebrin-like protein (Trinotate prediction)</fullName>
    </submittedName>
</protein>
<dbReference type="Gene3D" id="3.40.20.10">
    <property type="entry name" value="Severin"/>
    <property type="match status" value="1"/>
</dbReference>
<organism evidence="3">
    <name type="scientific">Myxobolus squamalis</name>
    <name type="common">Myxosporean</name>
    <dbReference type="NCBI Taxonomy" id="59785"/>
    <lineage>
        <taxon>Eukaryota</taxon>
        <taxon>Metazoa</taxon>
        <taxon>Cnidaria</taxon>
        <taxon>Myxozoa</taxon>
        <taxon>Myxosporea</taxon>
        <taxon>Bivalvulida</taxon>
        <taxon>Platysporina</taxon>
        <taxon>Myxobolidae</taxon>
        <taxon>Myxobolus</taxon>
    </lineage>
</organism>
<dbReference type="PANTHER" id="PTHR10829">
    <property type="entry name" value="CORTACTIN AND DREBRIN"/>
    <property type="match status" value="1"/>
</dbReference>
<dbReference type="PANTHER" id="PTHR10829:SF25">
    <property type="entry name" value="DREBRIN-LIKE PROTEIN"/>
    <property type="match status" value="1"/>
</dbReference>
<reference evidence="3" key="1">
    <citation type="submission" date="2018-11" db="EMBL/GenBank/DDBJ databases">
        <title>Myxobolus squamalis genome and transcriptome.</title>
        <authorList>
            <person name="Yahalomi D."/>
            <person name="Atkinson S.D."/>
            <person name="Neuhof M."/>
            <person name="Chang E.S."/>
            <person name="Philippe H."/>
            <person name="Cartwright P."/>
            <person name="Bartholomew J.L."/>
            <person name="Huchon D."/>
        </authorList>
    </citation>
    <scope>NUCLEOTIDE SEQUENCE</scope>
    <source>
        <strain evidence="3">71B08</strain>
        <tissue evidence="3">Whole</tissue>
    </source>
</reference>
<dbReference type="AlphaFoldDB" id="A0A6B2G114"/>
<feature type="region of interest" description="Disordered" evidence="1">
    <location>
        <begin position="138"/>
        <end position="172"/>
    </location>
</feature>
<proteinExistence type="predicted"/>
<dbReference type="PROSITE" id="PS51263">
    <property type="entry name" value="ADF_H"/>
    <property type="match status" value="1"/>
</dbReference>